<organism evidence="2 3">
    <name type="scientific">Lentzea roselyniae</name>
    <dbReference type="NCBI Taxonomy" id="531940"/>
    <lineage>
        <taxon>Bacteria</taxon>
        <taxon>Bacillati</taxon>
        <taxon>Actinomycetota</taxon>
        <taxon>Actinomycetes</taxon>
        <taxon>Pseudonocardiales</taxon>
        <taxon>Pseudonocardiaceae</taxon>
        <taxon>Lentzea</taxon>
    </lineage>
</organism>
<protein>
    <submittedName>
        <fullName evidence="2">Uncharacterized protein</fullName>
    </submittedName>
</protein>
<dbReference type="Gene3D" id="3.50.50.60">
    <property type="entry name" value="FAD/NAD(P)-binding domain"/>
    <property type="match status" value="1"/>
</dbReference>
<evidence type="ECO:0000313" key="2">
    <source>
        <dbReference type="EMBL" id="GAA3678790.1"/>
    </source>
</evidence>
<accession>A0ABP7C5D1</accession>
<gene>
    <name evidence="2" type="ORF">GCM10022267_76960</name>
</gene>
<dbReference type="Pfam" id="PF22500">
    <property type="entry name" value="GMC_oxred_C_1st"/>
    <property type="match status" value="1"/>
</dbReference>
<feature type="region of interest" description="Disordered" evidence="1">
    <location>
        <begin position="109"/>
        <end position="132"/>
    </location>
</feature>
<dbReference type="EMBL" id="BAABBE010000034">
    <property type="protein sequence ID" value="GAA3678790.1"/>
    <property type="molecule type" value="Genomic_DNA"/>
</dbReference>
<reference evidence="3" key="1">
    <citation type="journal article" date="2019" name="Int. J. Syst. Evol. Microbiol.">
        <title>The Global Catalogue of Microorganisms (GCM) 10K type strain sequencing project: providing services to taxonomists for standard genome sequencing and annotation.</title>
        <authorList>
            <consortium name="The Broad Institute Genomics Platform"/>
            <consortium name="The Broad Institute Genome Sequencing Center for Infectious Disease"/>
            <person name="Wu L."/>
            <person name="Ma J."/>
        </authorList>
    </citation>
    <scope>NUCLEOTIDE SEQUENCE [LARGE SCALE GENOMIC DNA]</scope>
    <source>
        <strain evidence="3">JCM 17494</strain>
    </source>
</reference>
<comment type="caution">
    <text evidence="2">The sequence shown here is derived from an EMBL/GenBank/DDBJ whole genome shotgun (WGS) entry which is preliminary data.</text>
</comment>
<dbReference type="InterPro" id="IPR036188">
    <property type="entry name" value="FAD/NAD-bd_sf"/>
</dbReference>
<name>A0ABP7C5D1_9PSEU</name>
<keyword evidence="3" id="KW-1185">Reference proteome</keyword>
<dbReference type="Gene3D" id="3.30.410.10">
    <property type="entry name" value="Cholesterol Oxidase, domain 2"/>
    <property type="match status" value="1"/>
</dbReference>
<feature type="compositionally biased region" description="Polar residues" evidence="1">
    <location>
        <begin position="111"/>
        <end position="125"/>
    </location>
</feature>
<proteinExistence type="predicted"/>
<evidence type="ECO:0000313" key="3">
    <source>
        <dbReference type="Proteomes" id="UP001500711"/>
    </source>
</evidence>
<dbReference type="Proteomes" id="UP001500711">
    <property type="component" value="Unassembled WGS sequence"/>
</dbReference>
<dbReference type="SUPFAM" id="SSF54373">
    <property type="entry name" value="FAD-linked reductases, C-terminal domain"/>
    <property type="match status" value="1"/>
</dbReference>
<sequence>MFAEIAPIPAGGETLASLYLAITKNPEHGTFHYDRETDGITLDWRRKQMKPSIRAVKGVFDQISRTNLTTYRAGLFGIGKVFSDYFTCHPLGGCPLGRATDAFGRVRGHKNLSTSRSPRSRNGTRVASPPPI</sequence>
<evidence type="ECO:0000256" key="1">
    <source>
        <dbReference type="SAM" id="MobiDB-lite"/>
    </source>
</evidence>